<keyword evidence="3" id="KW-1185">Reference proteome</keyword>
<sequence length="196" mass="22682">MRILARSFKQYFYHLFKILIAGVLWLILSLPIVTIGPATAGYSHYVFQIINREDSRLIHFFSGVKQYLKQGFLLAIIITLPSLILLANFIYFFQQPGFLGKAYGMLCFYCFIALILVSQYVFTALVQTSSGSLKETFQTCLYMLKHNFWQGLFLLFPLTMITLISIPTLIAFIFVMLPVHFLIMHYYLFGKKVLTP</sequence>
<evidence type="ECO:0000313" key="2">
    <source>
        <dbReference type="EMBL" id="PYZ94665.1"/>
    </source>
</evidence>
<feature type="transmembrane region" description="Helical" evidence="1">
    <location>
        <begin position="105"/>
        <end position="127"/>
    </location>
</feature>
<feature type="transmembrane region" description="Helical" evidence="1">
    <location>
        <begin position="12"/>
        <end position="33"/>
    </location>
</feature>
<reference evidence="2 3" key="1">
    <citation type="submission" date="2017-10" db="EMBL/GenBank/DDBJ databases">
        <title>Bacillus sp. nov., a halophilic bacterium isolated from a Keqin Lake.</title>
        <authorList>
            <person name="Wang H."/>
        </authorList>
    </citation>
    <scope>NUCLEOTIDE SEQUENCE [LARGE SCALE GENOMIC DNA]</scope>
    <source>
        <strain evidence="2 3">KQ-12</strain>
    </source>
</reference>
<feature type="transmembrane region" description="Helical" evidence="1">
    <location>
        <begin position="72"/>
        <end position="93"/>
    </location>
</feature>
<keyword evidence="1" id="KW-0472">Membrane</keyword>
<dbReference type="InterPro" id="IPR006938">
    <property type="entry name" value="DUF624"/>
</dbReference>
<evidence type="ECO:0000256" key="1">
    <source>
        <dbReference type="SAM" id="Phobius"/>
    </source>
</evidence>
<dbReference type="Pfam" id="PF04854">
    <property type="entry name" value="DUF624"/>
    <property type="match status" value="1"/>
</dbReference>
<organism evidence="2 3">
    <name type="scientific">Salipaludibacillus keqinensis</name>
    <dbReference type="NCBI Taxonomy" id="2045207"/>
    <lineage>
        <taxon>Bacteria</taxon>
        <taxon>Bacillati</taxon>
        <taxon>Bacillota</taxon>
        <taxon>Bacilli</taxon>
        <taxon>Bacillales</taxon>
        <taxon>Bacillaceae</taxon>
    </lineage>
</organism>
<name>A0A323TYM7_9BACI</name>
<proteinExistence type="predicted"/>
<comment type="caution">
    <text evidence="2">The sequence shown here is derived from an EMBL/GenBank/DDBJ whole genome shotgun (WGS) entry which is preliminary data.</text>
</comment>
<dbReference type="Proteomes" id="UP000248214">
    <property type="component" value="Unassembled WGS sequence"/>
</dbReference>
<accession>A0A323TYM7</accession>
<gene>
    <name evidence="2" type="ORF">CR194_03805</name>
</gene>
<evidence type="ECO:0008006" key="4">
    <source>
        <dbReference type="Google" id="ProtNLM"/>
    </source>
</evidence>
<keyword evidence="1" id="KW-1133">Transmembrane helix</keyword>
<keyword evidence="1" id="KW-0812">Transmembrane</keyword>
<dbReference type="OrthoDB" id="9814991at2"/>
<evidence type="ECO:0000313" key="3">
    <source>
        <dbReference type="Proteomes" id="UP000248214"/>
    </source>
</evidence>
<dbReference type="RefSeq" id="WP_110608299.1">
    <property type="nucleotide sequence ID" value="NZ_PDOD01000001.1"/>
</dbReference>
<feature type="transmembrane region" description="Helical" evidence="1">
    <location>
        <begin position="169"/>
        <end position="189"/>
    </location>
</feature>
<dbReference type="AlphaFoldDB" id="A0A323TYM7"/>
<protein>
    <recommendedName>
        <fullName evidence="4">DUF624 domain-containing protein</fullName>
    </recommendedName>
</protein>
<dbReference type="EMBL" id="PDOD01000001">
    <property type="protein sequence ID" value="PYZ94665.1"/>
    <property type="molecule type" value="Genomic_DNA"/>
</dbReference>